<feature type="compositionally biased region" description="Polar residues" evidence="1">
    <location>
        <begin position="30"/>
        <end position="45"/>
    </location>
</feature>
<proteinExistence type="predicted"/>
<feature type="region of interest" description="Disordered" evidence="1">
    <location>
        <begin position="95"/>
        <end position="114"/>
    </location>
</feature>
<gene>
    <name evidence="2" type="ORF">CYLTODRAFT_441539</name>
</gene>
<feature type="region of interest" description="Disordered" evidence="1">
    <location>
        <begin position="1"/>
        <end position="63"/>
    </location>
</feature>
<feature type="region of interest" description="Disordered" evidence="1">
    <location>
        <begin position="217"/>
        <end position="237"/>
    </location>
</feature>
<accession>A0A0D7BN80</accession>
<sequence>MSDPATPARTDVASSSKPTTSALRRAETAPSISTSAKGKSKSTNGKARGGSVRALGKRKSMSGATVAAISAPVVRKQPSDVPRVEVIEISDDEDMTVAAASSPPRPSTSSFPTFSSSSTLYGASRSSFVEPPYNIHSLSPYAWVLVSSDGKLFGDGSREEYIWWPAMATRNSDDTFDVCPCGILPGVAVGAEPTIKVDSPSRENLLPLTLSGRLRFETPKFEHPPAQRKRQKRDHEELTAQWTNAVKTIVQKKDEEMPDVQWLMSTSKFRSDEDEINEDGEDELMSELAPQPLPTAASEAEEELWEPPGPDPFIRFPEPVFARWHAATNVDYWPALVVQYVSPNNKKAKAGKYHIHYLDGKKKTIPREWFYLLSEPGFTKCRLGPFRTMTVPHAADESKFWEEKPFAALPQPGAYTYLSMREQFRFVTPVVDAILRNEYKPAQAAFAQFMEGGKARKMLIESSSSRGKINEEDVEDLMHWIHEYCLREENQAVVIQDESMPNTTVPDNPLDSTDNTVVPEVETVSTASSPPPTVLAQTPASPGPDSHPDAPTIITPDLSTIISAEAFSDAPETATRMVFDKFEVPAFEASTEAPSDVAALDIADDTPAVSALPTPDASATSILDIIAAPSSDGPIMEAPVDSAIVSTPDEHTLDTSVACSAVDSLPTPTKEPIPSNRGLRPLGCEAYEALDSRTKMDFCSNVILKQALKQVLLWRADSRRSAELLSDEKEEQLSEEAEKLLKDTDWVADLLNVRETLATTGNSDLKQLKRTIVGGTKRRPQYSA</sequence>
<dbReference type="Proteomes" id="UP000054007">
    <property type="component" value="Unassembled WGS sequence"/>
</dbReference>
<feature type="region of interest" description="Disordered" evidence="1">
    <location>
        <begin position="524"/>
        <end position="547"/>
    </location>
</feature>
<feature type="compositionally biased region" description="Polar residues" evidence="1">
    <location>
        <begin position="12"/>
        <end position="22"/>
    </location>
</feature>
<reference evidence="2 3" key="1">
    <citation type="journal article" date="2015" name="Fungal Genet. Biol.">
        <title>Evolution of novel wood decay mechanisms in Agaricales revealed by the genome sequences of Fistulina hepatica and Cylindrobasidium torrendii.</title>
        <authorList>
            <person name="Floudas D."/>
            <person name="Held B.W."/>
            <person name="Riley R."/>
            <person name="Nagy L.G."/>
            <person name="Koehler G."/>
            <person name="Ransdell A.S."/>
            <person name="Younus H."/>
            <person name="Chow J."/>
            <person name="Chiniquy J."/>
            <person name="Lipzen A."/>
            <person name="Tritt A."/>
            <person name="Sun H."/>
            <person name="Haridas S."/>
            <person name="LaButti K."/>
            <person name="Ohm R.A."/>
            <person name="Kues U."/>
            <person name="Blanchette R.A."/>
            <person name="Grigoriev I.V."/>
            <person name="Minto R.E."/>
            <person name="Hibbett D.S."/>
        </authorList>
    </citation>
    <scope>NUCLEOTIDE SEQUENCE [LARGE SCALE GENOMIC DNA]</scope>
    <source>
        <strain evidence="2 3">FP15055 ss-10</strain>
    </source>
</reference>
<keyword evidence="3" id="KW-1185">Reference proteome</keyword>
<dbReference type="EMBL" id="KN880459">
    <property type="protein sequence ID" value="KIY71041.1"/>
    <property type="molecule type" value="Genomic_DNA"/>
</dbReference>
<organism evidence="2 3">
    <name type="scientific">Cylindrobasidium torrendii FP15055 ss-10</name>
    <dbReference type="NCBI Taxonomy" id="1314674"/>
    <lineage>
        <taxon>Eukaryota</taxon>
        <taxon>Fungi</taxon>
        <taxon>Dikarya</taxon>
        <taxon>Basidiomycota</taxon>
        <taxon>Agaricomycotina</taxon>
        <taxon>Agaricomycetes</taxon>
        <taxon>Agaricomycetidae</taxon>
        <taxon>Agaricales</taxon>
        <taxon>Marasmiineae</taxon>
        <taxon>Physalacriaceae</taxon>
        <taxon>Cylindrobasidium</taxon>
    </lineage>
</organism>
<name>A0A0D7BN80_9AGAR</name>
<evidence type="ECO:0000313" key="2">
    <source>
        <dbReference type="EMBL" id="KIY71041.1"/>
    </source>
</evidence>
<evidence type="ECO:0000313" key="3">
    <source>
        <dbReference type="Proteomes" id="UP000054007"/>
    </source>
</evidence>
<protein>
    <recommendedName>
        <fullName evidence="4">PWWP domain-containing protein</fullName>
    </recommendedName>
</protein>
<dbReference type="AlphaFoldDB" id="A0A0D7BN80"/>
<evidence type="ECO:0000256" key="1">
    <source>
        <dbReference type="SAM" id="MobiDB-lite"/>
    </source>
</evidence>
<evidence type="ECO:0008006" key="4">
    <source>
        <dbReference type="Google" id="ProtNLM"/>
    </source>
</evidence>
<dbReference type="STRING" id="1314674.A0A0D7BN80"/>
<dbReference type="OrthoDB" id="2505887at2759"/>